<evidence type="ECO:0000256" key="18">
    <source>
        <dbReference type="ARBA" id="ARBA00023136"/>
    </source>
</evidence>
<comment type="catalytic activity">
    <reaction evidence="21">
        <text>ATP + H2O + xenobioticSide 1 = ADP + phosphate + xenobioticSide 2.</text>
        <dbReference type="EC" id="7.6.2.2"/>
    </reaction>
</comment>
<feature type="transmembrane region" description="Helical" evidence="31">
    <location>
        <begin position="309"/>
        <end position="327"/>
    </location>
</feature>
<dbReference type="Pfam" id="PF00005">
    <property type="entry name" value="ABC_tran"/>
    <property type="match status" value="2"/>
</dbReference>
<dbReference type="CDD" id="cd03244">
    <property type="entry name" value="ABCC_MRP_domain2"/>
    <property type="match status" value="1"/>
</dbReference>
<keyword evidence="19" id="KW-0325">Glycoprotein</keyword>
<dbReference type="CDD" id="cd03250">
    <property type="entry name" value="ABCC_MRP_domain1"/>
    <property type="match status" value="1"/>
</dbReference>
<evidence type="ECO:0000256" key="4">
    <source>
        <dbReference type="ARBA" id="ARBA00004608"/>
    </source>
</evidence>
<evidence type="ECO:0000256" key="24">
    <source>
        <dbReference type="ARBA" id="ARBA00051604"/>
    </source>
</evidence>
<feature type="domain" description="ABC transporter" evidence="32">
    <location>
        <begin position="1158"/>
        <end position="1392"/>
    </location>
</feature>
<protein>
    <recommendedName>
        <fullName evidence="28">ATP-binding cassette sub-family C member 5</fullName>
        <ecNumber evidence="6">7.6.2.2</ecNumber>
    </recommendedName>
    <alternativeName>
        <fullName evidence="29">Multidrug resistance-associated protein 5</fullName>
    </alternativeName>
</protein>
<feature type="domain" description="ABC transmembrane type-1" evidence="33">
    <location>
        <begin position="828"/>
        <end position="1119"/>
    </location>
</feature>
<dbReference type="GO" id="GO:0016323">
    <property type="term" value="C:basolateral plasma membrane"/>
    <property type="evidence" value="ECO:0007669"/>
    <property type="project" value="UniProtKB-SubCell"/>
</dbReference>
<evidence type="ECO:0000256" key="21">
    <source>
        <dbReference type="ARBA" id="ARBA00034018"/>
    </source>
</evidence>
<dbReference type="PANTHER" id="PTHR24223:SF447">
    <property type="entry name" value="MULTIDRUG RESISTANCE-ASSOCIATED PROTEIN 5"/>
    <property type="match status" value="1"/>
</dbReference>
<evidence type="ECO:0000256" key="2">
    <source>
        <dbReference type="ARBA" id="ARBA00004463"/>
    </source>
</evidence>
<dbReference type="InterPro" id="IPR027417">
    <property type="entry name" value="P-loop_NTPase"/>
</dbReference>
<evidence type="ECO:0000256" key="11">
    <source>
        <dbReference type="ARBA" id="ARBA00022737"/>
    </source>
</evidence>
<dbReference type="PROSITE" id="PS50893">
    <property type="entry name" value="ABC_TRANSPORTER_2"/>
    <property type="match status" value="2"/>
</dbReference>
<keyword evidence="16 31" id="KW-1133">Transmembrane helix</keyword>
<feature type="transmembrane region" description="Helical" evidence="31">
    <location>
        <begin position="420"/>
        <end position="439"/>
    </location>
</feature>
<evidence type="ECO:0000256" key="25">
    <source>
        <dbReference type="ARBA" id="ARBA00052576"/>
    </source>
</evidence>
<evidence type="ECO:0000256" key="10">
    <source>
        <dbReference type="ARBA" id="ARBA00022692"/>
    </source>
</evidence>
<dbReference type="SUPFAM" id="SSF52540">
    <property type="entry name" value="P-loop containing nucleoside triphosphate hydrolases"/>
    <property type="match status" value="2"/>
</dbReference>
<comment type="catalytic activity">
    <reaction evidence="25">
        <text>N-acetyl-L-aspartyl-L-glutamyl-L-glutamate(in) + ATP + H2O = N-acetyl-L-aspartyl-L-glutamyl-L-glutamate(out) + ADP + phosphate + H(+)</text>
        <dbReference type="Rhea" id="RHEA:66732"/>
        <dbReference type="ChEBI" id="CHEBI:15377"/>
        <dbReference type="ChEBI" id="CHEBI:15378"/>
        <dbReference type="ChEBI" id="CHEBI:30616"/>
        <dbReference type="ChEBI" id="CHEBI:43474"/>
        <dbReference type="ChEBI" id="CHEBI:76935"/>
        <dbReference type="ChEBI" id="CHEBI:456216"/>
    </reaction>
    <physiologicalReaction direction="left-to-right" evidence="25">
        <dbReference type="Rhea" id="RHEA:66733"/>
    </physiologicalReaction>
</comment>
<feature type="transmembrane region" description="Helical" evidence="31">
    <location>
        <begin position="170"/>
        <end position="191"/>
    </location>
</feature>
<dbReference type="PANTHER" id="PTHR24223">
    <property type="entry name" value="ATP-BINDING CASSETTE SUB-FAMILY C"/>
    <property type="match status" value="1"/>
</dbReference>
<sequence>MSSPVSEERGDASPRPSIAVNLDHGVADHQLDPEDGFLDIDLGNGPLPQQLPRIHARSRAPYIPQEGLVRYQAALRSLIPVRRNTAKKTEIGVDQAGLFSFILSTWLSRLMYKAYRKGLVLEDIPRGSPLESCDHNVQRLEMLWQEELRNKGPSSASFSCAVWRFIRTRFIADCLVFAAVCILGFLTPMVFMRKLLEFAQDPDADILTGLMWAFLLMSCEVFRILSFSWRWSIAYRTGTRLRAACLGMMYRKIVRLNNFEEKSMGQLINVFANDCQRIFDMVVFGPMAIGGPMMLVSGITYVLCVLGPWALLGVLVFVAFYPVQYLTSRMAGLLKAIAIRASDKRISIMTEILTHMKTIKMNAWEDWFEDQIRGVRAQEQTYTKRISYLLSLGTSLAPTVPIISAIVAFVAYVASGNSLTAAQAFPFVTFLVSPARHLLSFTLLGFKKSIEAGVGFKRIKECLLVEEVQPRIHRPIDRAQSVSIGGATFTWSDTWSPSTHQKPRKKQKKIPENKCQKSDLEGDCEEKEKLNEDANQLHGFKPVLYEINFCAPKGYLVGVCGTVGSGKTSLLLSIMGQMRLLNGQLARDGSCAFVSQQAWITNGTLRDNILFGETFASTRYYTVINSCALNEDINQLPGGDLTEIGERGVNLSGGQKQRVALARALYANRDIYLLDDPLSAVDVNVGSHIFESYVQRELRNKTVVLVTHQIQYLSHCDQIYLMKEGRILEKGTHEELLKMGREYATMVNQTQCSSPEETPHSTNNSQINRYVKKKEASEQLKNNDYKSTLVKPVEDTLIVNEPSNTSSLKTDTFCRYISAVGGYVMTTLVFLTILINAGSTAFSSWWLATWIKAGGGNITIEVNNRTITSTNLGDNPDYEFYLSIYASCIGLILLTCALRCFVFTKATIRASFVLHNDLFQKVLRSPMLFFETNPIGRMQNVFSKDLDEVDSRLPSTLENIISSFYALAFAFLFICIVFPWFFIAFIPLGIIYYFGSRIFRKGIRDLKRLENTSRAPVFSNLVETVQGINTIHAFGKESEYTQRFFQLLDENITCNYMCNVGTRWLAVRLDLLAVFIVSITASLVVGLHGIVVPAMAGLALSYSWQICGVLQYATRLLSEGEVRFISVERILAYTDTTFNEEKGSSCKIPPSWPNEGRIHFQNVSMSYHKNLPNCLHNVNFSIKPGEKIGIVGRTGSGKSSLTAALFRLIEPNSGHIKLDGMDISNVPLSILRVKISIIPQEPVLFSGTIRSNLDPQSKCTDEELWDALAETKLSEKIGTMPLKLETELGSGSIGLSVGESQLLCLARALLRNSKVLILDEATASIDPEVEAAVQTSIEEAFKNCTVIMIAHRLITVTNCDRILVMSEGRVVEFDEPNKLLADPSSLFAKMKASSEA</sequence>
<dbReference type="RefSeq" id="XP_034250694.1">
    <property type="nucleotide sequence ID" value="XM_034394803.1"/>
</dbReference>
<evidence type="ECO:0000256" key="13">
    <source>
        <dbReference type="ARBA" id="ARBA00022753"/>
    </source>
</evidence>
<keyword evidence="7" id="KW-0813">Transport</keyword>
<comment type="catalytic activity">
    <reaction evidence="23">
        <text>N-acetyl-L-aspartyl-L-glutamate(in) + ATP + H2O = N-acetyl-L-aspartyl-L-glutamate(out) + ADP + phosphate + H(+)</text>
        <dbReference type="Rhea" id="RHEA:66728"/>
        <dbReference type="ChEBI" id="CHEBI:15377"/>
        <dbReference type="ChEBI" id="CHEBI:15378"/>
        <dbReference type="ChEBI" id="CHEBI:30616"/>
        <dbReference type="ChEBI" id="CHEBI:43474"/>
        <dbReference type="ChEBI" id="CHEBI:76931"/>
        <dbReference type="ChEBI" id="CHEBI:456216"/>
    </reaction>
    <physiologicalReaction direction="left-to-right" evidence="23">
        <dbReference type="Rhea" id="RHEA:66729"/>
    </physiologicalReaction>
</comment>
<dbReference type="FunFam" id="3.40.50.300:FF:000163">
    <property type="entry name" value="Multidrug resistance-associated protein member 4"/>
    <property type="match status" value="1"/>
</dbReference>
<dbReference type="Gene3D" id="1.20.1560.10">
    <property type="entry name" value="ABC transporter type 1, transmembrane domain"/>
    <property type="match status" value="2"/>
</dbReference>
<reference evidence="35" key="1">
    <citation type="submission" date="2025-08" db="UniProtKB">
        <authorList>
            <consortium name="RefSeq"/>
        </authorList>
    </citation>
    <scope>IDENTIFICATION</scope>
    <source>
        <tissue evidence="35">Total insect</tissue>
    </source>
</reference>
<evidence type="ECO:0000256" key="29">
    <source>
        <dbReference type="ARBA" id="ARBA00082793"/>
    </source>
</evidence>
<dbReference type="FunFam" id="1.20.1560.10:FF:000012">
    <property type="entry name" value="ATP binding cassette subfamily C member 5"/>
    <property type="match status" value="1"/>
</dbReference>
<dbReference type="CDD" id="cd18592">
    <property type="entry name" value="ABC_6TM_MRP5_8_9_D1"/>
    <property type="match status" value="1"/>
</dbReference>
<keyword evidence="12" id="KW-0547">Nucleotide-binding</keyword>
<dbReference type="SMART" id="SM00382">
    <property type="entry name" value="AAA"/>
    <property type="match status" value="2"/>
</dbReference>
<keyword evidence="10 31" id="KW-0812">Transmembrane</keyword>
<keyword evidence="8" id="KW-1003">Cell membrane</keyword>
<keyword evidence="17" id="KW-0333">Golgi apparatus</keyword>
<feature type="transmembrane region" description="Helical" evidence="31">
    <location>
        <begin position="386"/>
        <end position="414"/>
    </location>
</feature>
<evidence type="ECO:0000256" key="15">
    <source>
        <dbReference type="ARBA" id="ARBA00022967"/>
    </source>
</evidence>
<evidence type="ECO:0000256" key="17">
    <source>
        <dbReference type="ARBA" id="ARBA00023034"/>
    </source>
</evidence>
<keyword evidence="9" id="KW-0597">Phosphoprotein</keyword>
<evidence type="ECO:0000259" key="33">
    <source>
        <dbReference type="PROSITE" id="PS50929"/>
    </source>
</evidence>
<dbReference type="PROSITE" id="PS50929">
    <property type="entry name" value="ABC_TM1F"/>
    <property type="match status" value="2"/>
</dbReference>
<dbReference type="FunFam" id="3.40.50.300:FF:000605">
    <property type="entry name" value="multidrug resistance-associated protein 5 isoform X1"/>
    <property type="match status" value="1"/>
</dbReference>
<comment type="catalytic activity">
    <reaction evidence="27">
        <text>3',5'-cyclic GMP(in) + ATP + H2O = 3',5'-cyclic GMP(out) + ADP + phosphate + H(+)</text>
        <dbReference type="Rhea" id="RHEA:66188"/>
        <dbReference type="ChEBI" id="CHEBI:15377"/>
        <dbReference type="ChEBI" id="CHEBI:15378"/>
        <dbReference type="ChEBI" id="CHEBI:30616"/>
        <dbReference type="ChEBI" id="CHEBI:43474"/>
        <dbReference type="ChEBI" id="CHEBI:57746"/>
        <dbReference type="ChEBI" id="CHEBI:456216"/>
    </reaction>
    <physiologicalReaction direction="left-to-right" evidence="27">
        <dbReference type="Rhea" id="RHEA:66189"/>
    </physiologicalReaction>
</comment>
<evidence type="ECO:0000256" key="1">
    <source>
        <dbReference type="ARBA" id="ARBA00004424"/>
    </source>
</evidence>
<dbReference type="FunFam" id="1.20.1560.10:FF:000015">
    <property type="entry name" value="multidrug resistance-associated protein 5 isoform X1"/>
    <property type="match status" value="1"/>
</dbReference>
<accession>A0A6P9A042</accession>
<evidence type="ECO:0000256" key="27">
    <source>
        <dbReference type="ARBA" id="ARBA00052963"/>
    </source>
</evidence>
<feature type="domain" description="ABC transporter" evidence="32">
    <location>
        <begin position="529"/>
        <end position="749"/>
    </location>
</feature>
<dbReference type="GO" id="GO:0005796">
    <property type="term" value="C:Golgi lumen"/>
    <property type="evidence" value="ECO:0007669"/>
    <property type="project" value="UniProtKB-SubCell"/>
</dbReference>
<dbReference type="InterPro" id="IPR036640">
    <property type="entry name" value="ABC1_TM_sf"/>
</dbReference>
<comment type="similarity">
    <text evidence="5">Belongs to the ABC transporter superfamily. ABCC family. Conjugate transporter (TC 3.A.1.208) subfamily.</text>
</comment>
<name>A0A6P9A042_THRPL</name>
<dbReference type="InterPro" id="IPR050173">
    <property type="entry name" value="ABC_transporter_C-like"/>
</dbReference>
<evidence type="ECO:0000256" key="22">
    <source>
        <dbReference type="ARBA" id="ARBA00050661"/>
    </source>
</evidence>
<dbReference type="Gene3D" id="3.40.50.300">
    <property type="entry name" value="P-loop containing nucleotide triphosphate hydrolases"/>
    <property type="match status" value="2"/>
</dbReference>
<feature type="transmembrane region" description="Helical" evidence="31">
    <location>
        <begin position="211"/>
        <end position="232"/>
    </location>
</feature>
<evidence type="ECO:0000256" key="14">
    <source>
        <dbReference type="ARBA" id="ARBA00022840"/>
    </source>
</evidence>
<keyword evidence="34" id="KW-1185">Reference proteome</keyword>
<evidence type="ECO:0000256" key="20">
    <source>
        <dbReference type="ARBA" id="ARBA00023769"/>
    </source>
</evidence>
<feature type="region of interest" description="Disordered" evidence="30">
    <location>
        <begin position="493"/>
        <end position="513"/>
    </location>
</feature>
<dbReference type="InterPro" id="IPR017871">
    <property type="entry name" value="ABC_transporter-like_CS"/>
</dbReference>
<evidence type="ECO:0000256" key="31">
    <source>
        <dbReference type="SAM" id="Phobius"/>
    </source>
</evidence>
<comment type="catalytic activity">
    <reaction evidence="26">
        <text>N-acetyl-L-aspartate(in) + ATP + H2O = N-acetyl-L-aspartate(out) + ADP + phosphate + H(+)</text>
        <dbReference type="Rhea" id="RHEA:66744"/>
        <dbReference type="ChEBI" id="CHEBI:15377"/>
        <dbReference type="ChEBI" id="CHEBI:15378"/>
        <dbReference type="ChEBI" id="CHEBI:16953"/>
        <dbReference type="ChEBI" id="CHEBI:30616"/>
        <dbReference type="ChEBI" id="CHEBI:43474"/>
        <dbReference type="ChEBI" id="CHEBI:456216"/>
    </reaction>
    <physiologicalReaction direction="left-to-right" evidence="26">
        <dbReference type="Rhea" id="RHEA:66745"/>
    </physiologicalReaction>
</comment>
<evidence type="ECO:0000256" key="23">
    <source>
        <dbReference type="ARBA" id="ARBA00050745"/>
    </source>
</evidence>
<dbReference type="OrthoDB" id="6500128at2759"/>
<comment type="catalytic activity">
    <reaction evidence="22">
        <text>(2S)-2-[5-amino-1-(beta-D-ribosyl)imidazole-4-carboxamido]succinate(in) + ATP + H2O = (2S)-2-[5-amino-1-(beta-D-ribosyl)imidazole-4-carboxamido]succinate(out) + ADP + phosphate + H(+)</text>
        <dbReference type="Rhea" id="RHEA:66752"/>
        <dbReference type="ChEBI" id="CHEBI:15377"/>
        <dbReference type="ChEBI" id="CHEBI:15378"/>
        <dbReference type="ChEBI" id="CHEBI:30616"/>
        <dbReference type="ChEBI" id="CHEBI:43474"/>
        <dbReference type="ChEBI" id="CHEBI:167466"/>
        <dbReference type="ChEBI" id="CHEBI:456216"/>
    </reaction>
    <physiologicalReaction direction="left-to-right" evidence="22">
        <dbReference type="Rhea" id="RHEA:66753"/>
    </physiologicalReaction>
</comment>
<evidence type="ECO:0000256" key="7">
    <source>
        <dbReference type="ARBA" id="ARBA00022448"/>
    </source>
</evidence>
<evidence type="ECO:0000313" key="34">
    <source>
        <dbReference type="Proteomes" id="UP000515158"/>
    </source>
</evidence>
<dbReference type="CDD" id="cd18599">
    <property type="entry name" value="ABC_6TM_MRP5_8_9_D2"/>
    <property type="match status" value="1"/>
</dbReference>
<dbReference type="SUPFAM" id="SSF90123">
    <property type="entry name" value="ABC transporter transmembrane region"/>
    <property type="match status" value="2"/>
</dbReference>
<feature type="transmembrane region" description="Helical" evidence="31">
    <location>
        <begin position="281"/>
        <end position="303"/>
    </location>
</feature>
<dbReference type="GeneID" id="117651071"/>
<dbReference type="GO" id="GO:0010008">
    <property type="term" value="C:endosome membrane"/>
    <property type="evidence" value="ECO:0007669"/>
    <property type="project" value="UniProtKB-SubCell"/>
</dbReference>
<evidence type="ECO:0000259" key="32">
    <source>
        <dbReference type="PROSITE" id="PS50893"/>
    </source>
</evidence>
<dbReference type="Pfam" id="PF00664">
    <property type="entry name" value="ABC_membrane"/>
    <property type="match status" value="2"/>
</dbReference>
<keyword evidence="18 31" id="KW-0472">Membrane</keyword>
<evidence type="ECO:0000256" key="26">
    <source>
        <dbReference type="ARBA" id="ARBA00052708"/>
    </source>
</evidence>
<keyword evidence="13" id="KW-0967">Endosome</keyword>
<dbReference type="InterPro" id="IPR011527">
    <property type="entry name" value="ABC1_TM_dom"/>
</dbReference>
<organism evidence="35">
    <name type="scientific">Thrips palmi</name>
    <name type="common">Melon thrips</name>
    <dbReference type="NCBI Taxonomy" id="161013"/>
    <lineage>
        <taxon>Eukaryota</taxon>
        <taxon>Metazoa</taxon>
        <taxon>Ecdysozoa</taxon>
        <taxon>Arthropoda</taxon>
        <taxon>Hexapoda</taxon>
        <taxon>Insecta</taxon>
        <taxon>Pterygota</taxon>
        <taxon>Neoptera</taxon>
        <taxon>Paraneoptera</taxon>
        <taxon>Thysanoptera</taxon>
        <taxon>Terebrantia</taxon>
        <taxon>Thripoidea</taxon>
        <taxon>Thripidae</taxon>
        <taxon>Thrips</taxon>
    </lineage>
</organism>
<evidence type="ECO:0000256" key="9">
    <source>
        <dbReference type="ARBA" id="ARBA00022553"/>
    </source>
</evidence>
<evidence type="ECO:0000256" key="28">
    <source>
        <dbReference type="ARBA" id="ARBA00069159"/>
    </source>
</evidence>
<evidence type="ECO:0000256" key="16">
    <source>
        <dbReference type="ARBA" id="ARBA00022989"/>
    </source>
</evidence>
<keyword evidence="15" id="KW-1278">Translocase</keyword>
<proteinExistence type="inferred from homology"/>
<evidence type="ECO:0000256" key="5">
    <source>
        <dbReference type="ARBA" id="ARBA00009726"/>
    </source>
</evidence>
<dbReference type="GO" id="GO:0008559">
    <property type="term" value="F:ABC-type xenobiotic transporter activity"/>
    <property type="evidence" value="ECO:0007669"/>
    <property type="project" value="UniProtKB-EC"/>
</dbReference>
<gene>
    <name evidence="35" type="primary">LOC117651071</name>
</gene>
<dbReference type="GO" id="GO:0016324">
    <property type="term" value="C:apical plasma membrane"/>
    <property type="evidence" value="ECO:0007669"/>
    <property type="project" value="UniProtKB-SubCell"/>
</dbReference>
<evidence type="ECO:0000256" key="19">
    <source>
        <dbReference type="ARBA" id="ARBA00023180"/>
    </source>
</evidence>
<evidence type="ECO:0000256" key="8">
    <source>
        <dbReference type="ARBA" id="ARBA00022475"/>
    </source>
</evidence>
<dbReference type="EC" id="7.6.2.2" evidence="6"/>
<evidence type="ECO:0000256" key="12">
    <source>
        <dbReference type="ARBA" id="ARBA00022741"/>
    </source>
</evidence>
<feature type="transmembrane region" description="Helical" evidence="31">
    <location>
        <begin position="880"/>
        <end position="902"/>
    </location>
</feature>
<feature type="transmembrane region" description="Helical" evidence="31">
    <location>
        <begin position="964"/>
        <end position="994"/>
    </location>
</feature>
<keyword evidence="11" id="KW-0677">Repeat</keyword>
<comment type="subcellular location">
    <subcellularLocation>
        <location evidence="1">Apical cell membrane</location>
        <topology evidence="1">Multi-pass membrane protein</topology>
    </subcellularLocation>
    <subcellularLocation>
        <location evidence="3">Basolateral cell membrane</location>
        <topology evidence="3">Multi-pass membrane protein</topology>
    </subcellularLocation>
    <subcellularLocation>
        <location evidence="2">Cytoplasmic granule</location>
    </subcellularLocation>
    <subcellularLocation>
        <location evidence="4">Endosome membrane</location>
    </subcellularLocation>
    <subcellularLocation>
        <location evidence="20">Golgi apparatus lumen</location>
    </subcellularLocation>
</comment>
<dbReference type="Proteomes" id="UP000515158">
    <property type="component" value="Unplaced"/>
</dbReference>
<feature type="domain" description="ABC transmembrane type-1" evidence="33">
    <location>
        <begin position="175"/>
        <end position="432"/>
    </location>
</feature>
<dbReference type="InterPro" id="IPR003439">
    <property type="entry name" value="ABC_transporter-like_ATP-bd"/>
</dbReference>
<feature type="transmembrane region" description="Helical" evidence="31">
    <location>
        <begin position="816"/>
        <end position="837"/>
    </location>
</feature>
<evidence type="ECO:0000256" key="6">
    <source>
        <dbReference type="ARBA" id="ARBA00012191"/>
    </source>
</evidence>
<keyword evidence="14" id="KW-0067">ATP-binding</keyword>
<comment type="catalytic activity">
    <reaction evidence="24">
        <text>3',5'-cyclic AMP(in) + ATP + H2O = 3',5'-cyclic AMP(out) + ADP + phosphate + H(+)</text>
        <dbReference type="Rhea" id="RHEA:66184"/>
        <dbReference type="ChEBI" id="CHEBI:15377"/>
        <dbReference type="ChEBI" id="CHEBI:15378"/>
        <dbReference type="ChEBI" id="CHEBI:30616"/>
        <dbReference type="ChEBI" id="CHEBI:43474"/>
        <dbReference type="ChEBI" id="CHEBI:58165"/>
        <dbReference type="ChEBI" id="CHEBI:456216"/>
    </reaction>
    <physiologicalReaction direction="left-to-right" evidence="24">
        <dbReference type="Rhea" id="RHEA:66185"/>
    </physiologicalReaction>
</comment>
<evidence type="ECO:0000313" key="35">
    <source>
        <dbReference type="RefSeq" id="XP_034250694.1"/>
    </source>
</evidence>
<evidence type="ECO:0000256" key="30">
    <source>
        <dbReference type="SAM" id="MobiDB-lite"/>
    </source>
</evidence>
<evidence type="ECO:0000256" key="3">
    <source>
        <dbReference type="ARBA" id="ARBA00004554"/>
    </source>
</evidence>
<dbReference type="GO" id="GO:0005524">
    <property type="term" value="F:ATP binding"/>
    <property type="evidence" value="ECO:0007669"/>
    <property type="project" value="UniProtKB-KW"/>
</dbReference>
<dbReference type="GO" id="GO:0016887">
    <property type="term" value="F:ATP hydrolysis activity"/>
    <property type="evidence" value="ECO:0007669"/>
    <property type="project" value="InterPro"/>
</dbReference>
<dbReference type="PROSITE" id="PS00211">
    <property type="entry name" value="ABC_TRANSPORTER_1"/>
    <property type="match status" value="2"/>
</dbReference>
<dbReference type="InterPro" id="IPR003593">
    <property type="entry name" value="AAA+_ATPase"/>
</dbReference>